<dbReference type="InterPro" id="IPR000639">
    <property type="entry name" value="Epox_hydrolase-like"/>
</dbReference>
<dbReference type="PANTHER" id="PTHR43329">
    <property type="entry name" value="EPOXIDE HYDROLASE"/>
    <property type="match status" value="1"/>
</dbReference>
<reference evidence="4" key="1">
    <citation type="journal article" date="2019" name="Int. J. Syst. Evol. Microbiol.">
        <title>The Global Catalogue of Microorganisms (GCM) 10K type strain sequencing project: providing services to taxonomists for standard genome sequencing and annotation.</title>
        <authorList>
            <consortium name="The Broad Institute Genomics Platform"/>
            <consortium name="The Broad Institute Genome Sequencing Center for Infectious Disease"/>
            <person name="Wu L."/>
            <person name="Ma J."/>
        </authorList>
    </citation>
    <scope>NUCLEOTIDE SEQUENCE [LARGE SCALE GENOMIC DNA]</scope>
    <source>
        <strain evidence="4">JCM 18303</strain>
    </source>
</reference>
<keyword evidence="1 3" id="KW-0378">Hydrolase</keyword>
<organism evidence="3 4">
    <name type="scientific">Pseudonocardia eucalypti</name>
    <dbReference type="NCBI Taxonomy" id="648755"/>
    <lineage>
        <taxon>Bacteria</taxon>
        <taxon>Bacillati</taxon>
        <taxon>Actinomycetota</taxon>
        <taxon>Actinomycetes</taxon>
        <taxon>Pseudonocardiales</taxon>
        <taxon>Pseudonocardiaceae</taxon>
        <taxon>Pseudonocardia</taxon>
    </lineage>
</organism>
<keyword evidence="4" id="KW-1185">Reference proteome</keyword>
<evidence type="ECO:0000313" key="4">
    <source>
        <dbReference type="Proteomes" id="UP001428817"/>
    </source>
</evidence>
<dbReference type="GO" id="GO:0016787">
    <property type="term" value="F:hydrolase activity"/>
    <property type="evidence" value="ECO:0007669"/>
    <property type="project" value="UniProtKB-KW"/>
</dbReference>
<dbReference type="EMBL" id="BAABJP010000007">
    <property type="protein sequence ID" value="GAA5151204.1"/>
    <property type="molecule type" value="Genomic_DNA"/>
</dbReference>
<dbReference type="PRINTS" id="PR00412">
    <property type="entry name" value="EPOXHYDRLASE"/>
</dbReference>
<feature type="domain" description="AB hydrolase-1" evidence="2">
    <location>
        <begin position="25"/>
        <end position="307"/>
    </location>
</feature>
<sequence length="327" mass="37106">MANWTHRRARLNGLDVHYVEQGEGPVVLLLHGFPHTWFSWRHQIAPLAEAGYRVVAPDLRGMGQTSGPEPIEEYRADRITADLCALLDHLGVDAAVCSGLDFGMYAAYDLALDHPERVRGLIGLQNPFLAASETPPLEIERRRGRKRFNHVSYFVDEPDAAAADLDAHPREILTKIFHALSGEVDFTEMWRLPPGTTYRAALPQPPPLPWAWLTEWELETYVSDYARSGFGGGIRWYLALDLNWRYRRERAESRTKVPFYFLGSDRDVDLAHWHGANPVEMLSAYHADVRGVRIVPAAGHMISMEHPDVVNTVFLEFLRDLTERSTG</sequence>
<proteinExistence type="predicted"/>
<dbReference type="PRINTS" id="PR00111">
    <property type="entry name" value="ABHYDROLASE"/>
</dbReference>
<evidence type="ECO:0000313" key="3">
    <source>
        <dbReference type="EMBL" id="GAA5151204.1"/>
    </source>
</evidence>
<dbReference type="Proteomes" id="UP001428817">
    <property type="component" value="Unassembled WGS sequence"/>
</dbReference>
<dbReference type="InterPro" id="IPR000073">
    <property type="entry name" value="AB_hydrolase_1"/>
</dbReference>
<evidence type="ECO:0000256" key="1">
    <source>
        <dbReference type="ARBA" id="ARBA00022801"/>
    </source>
</evidence>
<protein>
    <submittedName>
        <fullName evidence="3">Alpha/beta hydrolase</fullName>
    </submittedName>
</protein>
<evidence type="ECO:0000259" key="2">
    <source>
        <dbReference type="Pfam" id="PF00561"/>
    </source>
</evidence>
<comment type="caution">
    <text evidence="3">The sequence shown here is derived from an EMBL/GenBank/DDBJ whole genome shotgun (WGS) entry which is preliminary data.</text>
</comment>
<accession>A0ABP9PRY2</accession>
<dbReference type="InterPro" id="IPR029058">
    <property type="entry name" value="AB_hydrolase_fold"/>
</dbReference>
<name>A0ABP9PRY2_9PSEU</name>
<dbReference type="SUPFAM" id="SSF53474">
    <property type="entry name" value="alpha/beta-Hydrolases"/>
    <property type="match status" value="1"/>
</dbReference>
<dbReference type="RefSeq" id="WP_185064480.1">
    <property type="nucleotide sequence ID" value="NZ_BAABJP010000007.1"/>
</dbReference>
<dbReference type="Gene3D" id="3.40.50.1820">
    <property type="entry name" value="alpha/beta hydrolase"/>
    <property type="match status" value="1"/>
</dbReference>
<dbReference type="Pfam" id="PF00561">
    <property type="entry name" value="Abhydrolase_1"/>
    <property type="match status" value="1"/>
</dbReference>
<gene>
    <name evidence="3" type="ORF">GCM10023321_17830</name>
</gene>